<dbReference type="GeneID" id="77807193"/>
<evidence type="ECO:0000313" key="2">
    <source>
        <dbReference type="EMBL" id="WAQ81979.1"/>
    </source>
</evidence>
<reference evidence="2" key="1">
    <citation type="submission" date="2022-10" db="EMBL/GenBank/DDBJ databases">
        <title>Puccinia triticina Genome sequencing and assembly.</title>
        <authorList>
            <person name="Li C."/>
        </authorList>
    </citation>
    <scope>NUCLEOTIDE SEQUENCE</scope>
    <source>
        <strain evidence="2">Pt15</strain>
    </source>
</reference>
<dbReference type="RefSeq" id="XP_053017534.1">
    <property type="nucleotide sequence ID" value="XM_053166298.1"/>
</dbReference>
<name>A0ABY7CAB0_9BASI</name>
<protein>
    <submittedName>
        <fullName evidence="2">Uncharacterized protein</fullName>
    </submittedName>
</protein>
<organism evidence="2 3">
    <name type="scientific">Puccinia triticina</name>
    <dbReference type="NCBI Taxonomy" id="208348"/>
    <lineage>
        <taxon>Eukaryota</taxon>
        <taxon>Fungi</taxon>
        <taxon>Dikarya</taxon>
        <taxon>Basidiomycota</taxon>
        <taxon>Pucciniomycotina</taxon>
        <taxon>Pucciniomycetes</taxon>
        <taxon>Pucciniales</taxon>
        <taxon>Pucciniaceae</taxon>
        <taxon>Puccinia</taxon>
    </lineage>
</organism>
<feature type="region of interest" description="Disordered" evidence="1">
    <location>
        <begin position="50"/>
        <end position="109"/>
    </location>
</feature>
<keyword evidence="3" id="KW-1185">Reference proteome</keyword>
<feature type="compositionally biased region" description="Polar residues" evidence="1">
    <location>
        <begin position="50"/>
        <end position="70"/>
    </location>
</feature>
<gene>
    <name evidence="2" type="ORF">PtA15_2A292</name>
</gene>
<evidence type="ECO:0000256" key="1">
    <source>
        <dbReference type="SAM" id="MobiDB-lite"/>
    </source>
</evidence>
<accession>A0ABY7CAB0</accession>
<evidence type="ECO:0000313" key="3">
    <source>
        <dbReference type="Proteomes" id="UP001164743"/>
    </source>
</evidence>
<feature type="compositionally biased region" description="Polar residues" evidence="1">
    <location>
        <begin position="100"/>
        <end position="109"/>
    </location>
</feature>
<dbReference type="Proteomes" id="UP001164743">
    <property type="component" value="Chromosome 2A"/>
</dbReference>
<dbReference type="EMBL" id="CP110422">
    <property type="protein sequence ID" value="WAQ81979.1"/>
    <property type="molecule type" value="Genomic_DNA"/>
</dbReference>
<sequence length="109" mass="11916">MPNVLHILTFRVDLNALQVFYGHPKTQALEDAALLFAGSVFTSQLHNLSTSPQRFNSEGSSVTHPPTAFSQYGKENGNTSSQYGKETEQRIQKSGEAVQTAVQTDQGMT</sequence>
<proteinExistence type="predicted"/>